<dbReference type="OrthoDB" id="4206464at2"/>
<feature type="domain" description="DUF6980" evidence="1">
    <location>
        <begin position="7"/>
        <end position="64"/>
    </location>
</feature>
<dbReference type="EMBL" id="SRLE01000021">
    <property type="protein sequence ID" value="TGD70717.1"/>
    <property type="molecule type" value="Genomic_DNA"/>
</dbReference>
<evidence type="ECO:0000313" key="3">
    <source>
        <dbReference type="Proteomes" id="UP000298050"/>
    </source>
</evidence>
<sequence>MALEKYPCVHAAYYANYECEHHPNLLECPDVLLYYDGEGYALPVRDGGPSVVYIKYCPWCATKL</sequence>
<proteinExistence type="predicted"/>
<keyword evidence="3" id="KW-1185">Reference proteome</keyword>
<dbReference type="Pfam" id="PF22400">
    <property type="entry name" value="DUF6980"/>
    <property type="match status" value="1"/>
</dbReference>
<accession>A0A4Z0LU45</accession>
<evidence type="ECO:0000259" key="1">
    <source>
        <dbReference type="Pfam" id="PF22400"/>
    </source>
</evidence>
<evidence type="ECO:0000313" key="2">
    <source>
        <dbReference type="EMBL" id="TGD70717.1"/>
    </source>
</evidence>
<dbReference type="InterPro" id="IPR053918">
    <property type="entry name" value="DUF6980"/>
</dbReference>
<comment type="caution">
    <text evidence="2">The sequence shown here is derived from an EMBL/GenBank/DDBJ whole genome shotgun (WGS) entry which is preliminary data.</text>
</comment>
<name>A0A4Z0LU45_9GAMM</name>
<reference evidence="2 3" key="1">
    <citation type="submission" date="2019-04" db="EMBL/GenBank/DDBJ databases">
        <title>Taxonomy of novel Haliea sp. from mangrove soil of West Coast of India.</title>
        <authorList>
            <person name="Verma A."/>
            <person name="Kumar P."/>
            <person name="Krishnamurthi S."/>
        </authorList>
    </citation>
    <scope>NUCLEOTIDE SEQUENCE [LARGE SCALE GENOMIC DNA]</scope>
    <source>
        <strain evidence="2 3">SAOS-164</strain>
    </source>
</reference>
<dbReference type="AlphaFoldDB" id="A0A4Z0LU45"/>
<organism evidence="2 3">
    <name type="scientific">Mangrovimicrobium sediminis</name>
    <dbReference type="NCBI Taxonomy" id="2562682"/>
    <lineage>
        <taxon>Bacteria</taxon>
        <taxon>Pseudomonadati</taxon>
        <taxon>Pseudomonadota</taxon>
        <taxon>Gammaproteobacteria</taxon>
        <taxon>Cellvibrionales</taxon>
        <taxon>Halieaceae</taxon>
        <taxon>Mangrovimicrobium</taxon>
    </lineage>
</organism>
<dbReference type="Proteomes" id="UP000298050">
    <property type="component" value="Unassembled WGS sequence"/>
</dbReference>
<gene>
    <name evidence="2" type="ORF">E4634_20835</name>
</gene>
<protein>
    <recommendedName>
        <fullName evidence="1">DUF6980 domain-containing protein</fullName>
    </recommendedName>
</protein>